<evidence type="ECO:0000313" key="7">
    <source>
        <dbReference type="EMBL" id="KAH3664826.1"/>
    </source>
</evidence>
<evidence type="ECO:0000256" key="1">
    <source>
        <dbReference type="ARBA" id="ARBA00004604"/>
    </source>
</evidence>
<evidence type="ECO:0000256" key="2">
    <source>
        <dbReference type="ARBA" id="ARBA00007175"/>
    </source>
</evidence>
<name>A0A9P8P4C6_9ASCO</name>
<evidence type="ECO:0000256" key="6">
    <source>
        <dbReference type="SAM" id="MobiDB-lite"/>
    </source>
</evidence>
<gene>
    <name evidence="7" type="ORF">OGATHE_003641</name>
</gene>
<organism evidence="7 8">
    <name type="scientific">Ogataea polymorpha</name>
    <dbReference type="NCBI Taxonomy" id="460523"/>
    <lineage>
        <taxon>Eukaryota</taxon>
        <taxon>Fungi</taxon>
        <taxon>Dikarya</taxon>
        <taxon>Ascomycota</taxon>
        <taxon>Saccharomycotina</taxon>
        <taxon>Pichiomycetes</taxon>
        <taxon>Pichiales</taxon>
        <taxon>Pichiaceae</taxon>
        <taxon>Ogataea</taxon>
    </lineage>
</organism>
<dbReference type="GO" id="GO:0019843">
    <property type="term" value="F:rRNA binding"/>
    <property type="evidence" value="ECO:0007669"/>
    <property type="project" value="TreeGrafter"/>
</dbReference>
<keyword evidence="4" id="KW-0539">Nucleus</keyword>
<sequence length="235" mass="27827">MARPNREILTGGKRYAQKRKQANRVEEVVFDKDSRVQYLTGFHKRKLQRKKKAQEYNQEQERKARLEERQRIREERRQQVQKRLQDLNEALKIQASDDEESEQSEQEGSEDKEEQWTGFDSHRSASDEECNAEAGKKGILKQKYEVDDSDAPVPGVSTVEVEAIENPNQIDLMELARKNRVDLQKAEEVLEQSIERAKKYARLVGADEKPKKRKKKFRYLSKVERRIQTLKERRK</sequence>
<dbReference type="PANTHER" id="PTHR14577">
    <property type="entry name" value="NUCLEOLAR PROTEIN 12"/>
    <property type="match status" value="1"/>
</dbReference>
<comment type="similarity">
    <text evidence="2">Belongs to the RRP17 family.</text>
</comment>
<dbReference type="PANTHER" id="PTHR14577:SF0">
    <property type="entry name" value="NUCLEOLAR PROTEIN 12"/>
    <property type="match status" value="1"/>
</dbReference>
<evidence type="ECO:0000256" key="3">
    <source>
        <dbReference type="ARBA" id="ARBA00023054"/>
    </source>
</evidence>
<reference evidence="7" key="1">
    <citation type="journal article" date="2021" name="Open Biol.">
        <title>Shared evolutionary footprints suggest mitochondrial oxidative damage underlies multiple complex I losses in fungi.</title>
        <authorList>
            <person name="Schikora-Tamarit M.A."/>
            <person name="Marcet-Houben M."/>
            <person name="Nosek J."/>
            <person name="Gabaldon T."/>
        </authorList>
    </citation>
    <scope>NUCLEOTIDE SEQUENCE</scope>
    <source>
        <strain evidence="7">NCAIM Y.01608</strain>
    </source>
</reference>
<feature type="region of interest" description="Disordered" evidence="6">
    <location>
        <begin position="87"/>
        <end position="134"/>
    </location>
</feature>
<feature type="region of interest" description="Disordered" evidence="6">
    <location>
        <begin position="1"/>
        <end position="23"/>
    </location>
</feature>
<reference evidence="7" key="2">
    <citation type="submission" date="2021-01" db="EMBL/GenBank/DDBJ databases">
        <authorList>
            <person name="Schikora-Tamarit M.A."/>
        </authorList>
    </citation>
    <scope>NUCLEOTIDE SEQUENCE</scope>
    <source>
        <strain evidence="7">NCAIM Y.01608</strain>
    </source>
</reference>
<dbReference type="Pfam" id="PF09805">
    <property type="entry name" value="Nop25"/>
    <property type="match status" value="1"/>
</dbReference>
<keyword evidence="3 5" id="KW-0175">Coiled coil</keyword>
<evidence type="ECO:0000256" key="5">
    <source>
        <dbReference type="SAM" id="Coils"/>
    </source>
</evidence>
<dbReference type="InterPro" id="IPR019186">
    <property type="entry name" value="Nucleolar_protein_12"/>
</dbReference>
<dbReference type="GO" id="GO:0005730">
    <property type="term" value="C:nucleolus"/>
    <property type="evidence" value="ECO:0007669"/>
    <property type="project" value="UniProtKB-SubCell"/>
</dbReference>
<keyword evidence="8" id="KW-1185">Reference proteome</keyword>
<proteinExistence type="inferred from homology"/>
<feature type="region of interest" description="Disordered" evidence="6">
    <location>
        <begin position="46"/>
        <end position="65"/>
    </location>
</feature>
<feature type="coiled-coil region" evidence="5">
    <location>
        <begin position="173"/>
        <end position="203"/>
    </location>
</feature>
<protein>
    <recommendedName>
        <fullName evidence="9">Ribosomal RNA-processing protein 17</fullName>
    </recommendedName>
</protein>
<evidence type="ECO:0000256" key="4">
    <source>
        <dbReference type="ARBA" id="ARBA00023242"/>
    </source>
</evidence>
<feature type="compositionally biased region" description="Acidic residues" evidence="6">
    <location>
        <begin position="96"/>
        <end position="113"/>
    </location>
</feature>
<dbReference type="Proteomes" id="UP000788993">
    <property type="component" value="Unassembled WGS sequence"/>
</dbReference>
<accession>A0A9P8P4C6</accession>
<dbReference type="EMBL" id="JAEUBD010001178">
    <property type="protein sequence ID" value="KAH3664826.1"/>
    <property type="molecule type" value="Genomic_DNA"/>
</dbReference>
<comment type="caution">
    <text evidence="7">The sequence shown here is derived from an EMBL/GenBank/DDBJ whole genome shotgun (WGS) entry which is preliminary data.</text>
</comment>
<evidence type="ECO:0000313" key="8">
    <source>
        <dbReference type="Proteomes" id="UP000788993"/>
    </source>
</evidence>
<dbReference type="AlphaFoldDB" id="A0A9P8P4C6"/>
<comment type="subcellular location">
    <subcellularLocation>
        <location evidence="1">Nucleus</location>
        <location evidence="1">Nucleolus</location>
    </subcellularLocation>
</comment>
<evidence type="ECO:0008006" key="9">
    <source>
        <dbReference type="Google" id="ProtNLM"/>
    </source>
</evidence>